<dbReference type="Gene3D" id="3.40.30.10">
    <property type="entry name" value="Glutaredoxin"/>
    <property type="match status" value="1"/>
</dbReference>
<dbReference type="GO" id="GO:0045454">
    <property type="term" value="P:cell redox homeostasis"/>
    <property type="evidence" value="ECO:0007669"/>
    <property type="project" value="TreeGrafter"/>
</dbReference>
<dbReference type="PANTHER" id="PTHR45663:SF11">
    <property type="entry name" value="GEO12009P1"/>
    <property type="match status" value="1"/>
</dbReference>
<protein>
    <submittedName>
        <fullName evidence="2">Thioredoxin</fullName>
    </submittedName>
</protein>
<dbReference type="InterPro" id="IPR036249">
    <property type="entry name" value="Thioredoxin-like_sf"/>
</dbReference>
<evidence type="ECO:0000313" key="2">
    <source>
        <dbReference type="EMBL" id="HHS30319.1"/>
    </source>
</evidence>
<accession>A0A7V6A4W5</accession>
<dbReference type="GO" id="GO:0015035">
    <property type="term" value="F:protein-disulfide reductase activity"/>
    <property type="evidence" value="ECO:0007669"/>
    <property type="project" value="TreeGrafter"/>
</dbReference>
<organism evidence="2">
    <name type="scientific">Desulfobacca acetoxidans</name>
    <dbReference type="NCBI Taxonomy" id="60893"/>
    <lineage>
        <taxon>Bacteria</taxon>
        <taxon>Pseudomonadati</taxon>
        <taxon>Thermodesulfobacteriota</taxon>
        <taxon>Desulfobaccia</taxon>
        <taxon>Desulfobaccales</taxon>
        <taxon>Desulfobaccaceae</taxon>
        <taxon>Desulfobacca</taxon>
    </lineage>
</organism>
<proteinExistence type="predicted"/>
<gene>
    <name evidence="2" type="ORF">ENV52_11540</name>
</gene>
<evidence type="ECO:0000259" key="1">
    <source>
        <dbReference type="PROSITE" id="PS51352"/>
    </source>
</evidence>
<dbReference type="SUPFAM" id="SSF52833">
    <property type="entry name" value="Thioredoxin-like"/>
    <property type="match status" value="1"/>
</dbReference>
<dbReference type="AlphaFoldDB" id="A0A7V6A4W5"/>
<dbReference type="PANTHER" id="PTHR45663">
    <property type="entry name" value="GEO12009P1"/>
    <property type="match status" value="1"/>
</dbReference>
<dbReference type="PROSITE" id="PS51352">
    <property type="entry name" value="THIOREDOXIN_2"/>
    <property type="match status" value="1"/>
</dbReference>
<name>A0A7V6A4W5_9BACT</name>
<sequence>MNIFRGTLIVLFGLAAGFLVVGGVLPTLAQGTAPAKGRPALYEFGAKTCIPCIQMKQVMADLKASHGDQVEFRMVYVDENRPMFGQYQIVAIPTQVFLDASGKEVDRHLGALTKEEVLQKLKELKFIK</sequence>
<dbReference type="InterPro" id="IPR013766">
    <property type="entry name" value="Thioredoxin_domain"/>
</dbReference>
<reference evidence="2" key="1">
    <citation type="journal article" date="2020" name="mSystems">
        <title>Genome- and Community-Level Interaction Insights into Carbon Utilization and Element Cycling Functions of Hydrothermarchaeota in Hydrothermal Sediment.</title>
        <authorList>
            <person name="Zhou Z."/>
            <person name="Liu Y."/>
            <person name="Xu W."/>
            <person name="Pan J."/>
            <person name="Luo Z.H."/>
            <person name="Li M."/>
        </authorList>
    </citation>
    <scope>NUCLEOTIDE SEQUENCE [LARGE SCALE GENOMIC DNA]</scope>
    <source>
        <strain evidence="2">SpSt-767</strain>
    </source>
</reference>
<feature type="domain" description="Thioredoxin" evidence="1">
    <location>
        <begin position="14"/>
        <end position="126"/>
    </location>
</feature>
<dbReference type="EMBL" id="DTGR01000181">
    <property type="protein sequence ID" value="HHS30319.1"/>
    <property type="molecule type" value="Genomic_DNA"/>
</dbReference>
<comment type="caution">
    <text evidence="2">The sequence shown here is derived from an EMBL/GenBank/DDBJ whole genome shotgun (WGS) entry which is preliminary data.</text>
</comment>
<dbReference type="Pfam" id="PF00085">
    <property type="entry name" value="Thioredoxin"/>
    <property type="match status" value="1"/>
</dbReference>
<dbReference type="CDD" id="cd02947">
    <property type="entry name" value="TRX_family"/>
    <property type="match status" value="1"/>
</dbReference>
<dbReference type="GO" id="GO:0005829">
    <property type="term" value="C:cytosol"/>
    <property type="evidence" value="ECO:0007669"/>
    <property type="project" value="TreeGrafter"/>
</dbReference>